<evidence type="ECO:0000256" key="2">
    <source>
        <dbReference type="ARBA" id="ARBA00007935"/>
    </source>
</evidence>
<evidence type="ECO:0000313" key="10">
    <source>
        <dbReference type="Proteomes" id="UP000316921"/>
    </source>
</evidence>
<feature type="transmembrane region" description="Helical" evidence="8">
    <location>
        <begin position="114"/>
        <end position="136"/>
    </location>
</feature>
<protein>
    <submittedName>
        <fullName evidence="9">Hemin transport system permease protein HmuU</fullName>
    </submittedName>
</protein>
<feature type="transmembrane region" description="Helical" evidence="8">
    <location>
        <begin position="343"/>
        <end position="363"/>
    </location>
</feature>
<evidence type="ECO:0000256" key="7">
    <source>
        <dbReference type="ARBA" id="ARBA00023136"/>
    </source>
</evidence>
<dbReference type="AlphaFoldDB" id="A0A518BNB3"/>
<dbReference type="RefSeq" id="WP_145067504.1">
    <property type="nucleotide sequence ID" value="NZ_CP036287.1"/>
</dbReference>
<dbReference type="CDD" id="cd06550">
    <property type="entry name" value="TM_ABC_iron-siderophores_like"/>
    <property type="match status" value="1"/>
</dbReference>
<dbReference type="PANTHER" id="PTHR30472:SF25">
    <property type="entry name" value="ABC TRANSPORTER PERMEASE PROTEIN MJ0876-RELATED"/>
    <property type="match status" value="1"/>
</dbReference>
<feature type="transmembrane region" description="Helical" evidence="8">
    <location>
        <begin position="227"/>
        <end position="249"/>
    </location>
</feature>
<proteinExistence type="inferred from homology"/>
<comment type="subcellular location">
    <subcellularLocation>
        <location evidence="1">Cell membrane</location>
        <topology evidence="1">Multi-pass membrane protein</topology>
    </subcellularLocation>
</comment>
<feature type="transmembrane region" description="Helical" evidence="8">
    <location>
        <begin position="15"/>
        <end position="36"/>
    </location>
</feature>
<evidence type="ECO:0000256" key="5">
    <source>
        <dbReference type="ARBA" id="ARBA00022692"/>
    </source>
</evidence>
<dbReference type="SUPFAM" id="SSF81345">
    <property type="entry name" value="ABC transporter involved in vitamin B12 uptake, BtuC"/>
    <property type="match status" value="1"/>
</dbReference>
<dbReference type="InterPro" id="IPR037294">
    <property type="entry name" value="ABC_BtuC-like"/>
</dbReference>
<gene>
    <name evidence="9" type="primary">hmuU</name>
    <name evidence="9" type="ORF">Pla133_35620</name>
</gene>
<keyword evidence="5 8" id="KW-0812">Transmembrane</keyword>
<sequence>MTDPSPRPADERSSFGVVLLIGLAVALVAVVAVGVLQGSSGWWPVDVAWKATLAELGLGPVLEERPELAGQAYRQIYFELRLYRGLTAVGVGAALAYAGALLQGVFRNDLAAPGVIGVSAGASLGAALVILGLGGYAGQLVLETAAGFGPLAVSGAAFVGAMASVSIVALFASSRGPLSVPTLLLLGVAVNATWGGLLTLVQSLVLDDYDTGRALLAWTFGTLEDRLGIQVAVLWGGLAVAALIGPFVAYELDLFQTGEEDAASLGVDVRRVKWLTLAAASLAAATAVSVAGQIGFVGLVAPHVMRQFVGRSHRLLLPASALGGALMLAGLDLAQRSLVTGQQLPPGVMTSLVGGPFFFFLLWRNRREVATW</sequence>
<dbReference type="Proteomes" id="UP000316921">
    <property type="component" value="Chromosome"/>
</dbReference>
<evidence type="ECO:0000256" key="6">
    <source>
        <dbReference type="ARBA" id="ARBA00022989"/>
    </source>
</evidence>
<keyword evidence="7 8" id="KW-0472">Membrane</keyword>
<dbReference type="KEGG" id="pbap:Pla133_35620"/>
<evidence type="ECO:0000256" key="1">
    <source>
        <dbReference type="ARBA" id="ARBA00004651"/>
    </source>
</evidence>
<evidence type="ECO:0000313" key="9">
    <source>
        <dbReference type="EMBL" id="QDU68465.1"/>
    </source>
</evidence>
<dbReference type="Pfam" id="PF01032">
    <property type="entry name" value="FecCD"/>
    <property type="match status" value="1"/>
</dbReference>
<name>A0A518BNB3_9BACT</name>
<dbReference type="GO" id="GO:0005886">
    <property type="term" value="C:plasma membrane"/>
    <property type="evidence" value="ECO:0007669"/>
    <property type="project" value="UniProtKB-SubCell"/>
</dbReference>
<evidence type="ECO:0000256" key="3">
    <source>
        <dbReference type="ARBA" id="ARBA00022448"/>
    </source>
</evidence>
<dbReference type="GO" id="GO:0022857">
    <property type="term" value="F:transmembrane transporter activity"/>
    <property type="evidence" value="ECO:0007669"/>
    <property type="project" value="InterPro"/>
</dbReference>
<dbReference type="Gene3D" id="1.10.3470.10">
    <property type="entry name" value="ABC transporter involved in vitamin B12 uptake, BtuC"/>
    <property type="match status" value="1"/>
</dbReference>
<feature type="transmembrane region" description="Helical" evidence="8">
    <location>
        <begin position="148"/>
        <end position="171"/>
    </location>
</feature>
<feature type="transmembrane region" description="Helical" evidence="8">
    <location>
        <begin position="313"/>
        <end position="331"/>
    </location>
</feature>
<evidence type="ECO:0000256" key="8">
    <source>
        <dbReference type="SAM" id="Phobius"/>
    </source>
</evidence>
<keyword evidence="4" id="KW-1003">Cell membrane</keyword>
<evidence type="ECO:0000256" key="4">
    <source>
        <dbReference type="ARBA" id="ARBA00022475"/>
    </source>
</evidence>
<dbReference type="InterPro" id="IPR000522">
    <property type="entry name" value="ABC_transptr_permease_BtuC"/>
</dbReference>
<keyword evidence="10" id="KW-1185">Reference proteome</keyword>
<comment type="similarity">
    <text evidence="2">Belongs to the binding-protein-dependent transport system permease family. FecCD subfamily.</text>
</comment>
<dbReference type="PANTHER" id="PTHR30472">
    <property type="entry name" value="FERRIC ENTEROBACTIN TRANSPORT SYSTEM PERMEASE PROTEIN"/>
    <property type="match status" value="1"/>
</dbReference>
<feature type="transmembrane region" description="Helical" evidence="8">
    <location>
        <begin position="82"/>
        <end position="102"/>
    </location>
</feature>
<keyword evidence="3" id="KW-0813">Transport</keyword>
<dbReference type="EMBL" id="CP036287">
    <property type="protein sequence ID" value="QDU68465.1"/>
    <property type="molecule type" value="Genomic_DNA"/>
</dbReference>
<feature type="transmembrane region" description="Helical" evidence="8">
    <location>
        <begin position="274"/>
        <end position="301"/>
    </location>
</feature>
<reference evidence="9 10" key="1">
    <citation type="submission" date="2019-02" db="EMBL/GenBank/DDBJ databases">
        <title>Deep-cultivation of Planctomycetes and their phenomic and genomic characterization uncovers novel biology.</title>
        <authorList>
            <person name="Wiegand S."/>
            <person name="Jogler M."/>
            <person name="Boedeker C."/>
            <person name="Pinto D."/>
            <person name="Vollmers J."/>
            <person name="Rivas-Marin E."/>
            <person name="Kohn T."/>
            <person name="Peeters S.H."/>
            <person name="Heuer A."/>
            <person name="Rast P."/>
            <person name="Oberbeckmann S."/>
            <person name="Bunk B."/>
            <person name="Jeske O."/>
            <person name="Meyerdierks A."/>
            <person name="Storesund J.E."/>
            <person name="Kallscheuer N."/>
            <person name="Luecker S."/>
            <person name="Lage O.M."/>
            <person name="Pohl T."/>
            <person name="Merkel B.J."/>
            <person name="Hornburger P."/>
            <person name="Mueller R.-W."/>
            <person name="Bruemmer F."/>
            <person name="Labrenz M."/>
            <person name="Spormann A.M."/>
            <person name="Op den Camp H."/>
            <person name="Overmann J."/>
            <person name="Amann R."/>
            <person name="Jetten M.S.M."/>
            <person name="Mascher T."/>
            <person name="Medema M.H."/>
            <person name="Devos D.P."/>
            <person name="Kaster A.-K."/>
            <person name="Ovreas L."/>
            <person name="Rohde M."/>
            <person name="Galperin M.Y."/>
            <person name="Jogler C."/>
        </authorList>
    </citation>
    <scope>NUCLEOTIDE SEQUENCE [LARGE SCALE GENOMIC DNA]</scope>
    <source>
        <strain evidence="9 10">Pla133</strain>
    </source>
</reference>
<feature type="transmembrane region" description="Helical" evidence="8">
    <location>
        <begin position="183"/>
        <end position="206"/>
    </location>
</feature>
<accession>A0A518BNB3</accession>
<organism evidence="9 10">
    <name type="scientific">Engelhardtia mirabilis</name>
    <dbReference type="NCBI Taxonomy" id="2528011"/>
    <lineage>
        <taxon>Bacteria</taxon>
        <taxon>Pseudomonadati</taxon>
        <taxon>Planctomycetota</taxon>
        <taxon>Planctomycetia</taxon>
        <taxon>Planctomycetia incertae sedis</taxon>
        <taxon>Engelhardtia</taxon>
    </lineage>
</organism>
<keyword evidence="6 8" id="KW-1133">Transmembrane helix</keyword>